<gene>
    <name evidence="2" type="ORF">BD410DRAFT_896814</name>
</gene>
<evidence type="ECO:0000313" key="2">
    <source>
        <dbReference type="EMBL" id="TDL24634.1"/>
    </source>
</evidence>
<dbReference type="AlphaFoldDB" id="A0A4Y7QAL5"/>
<feature type="region of interest" description="Disordered" evidence="1">
    <location>
        <begin position="198"/>
        <end position="224"/>
    </location>
</feature>
<dbReference type="PANTHER" id="PTHR28027:SF2">
    <property type="entry name" value="TRANSCRIPTIONAL REGULATOR MIT1"/>
    <property type="match status" value="1"/>
</dbReference>
<sequence>MQPPTLQNVRIRSIRDAHHIFHAVATNVLPMTMRRLDAEERKAIASGNVYVWEERVANSEATGAGIERWTDGMRWSPSRVRDDFLFYHQKETGFDDDSPPTKWARMVKPRADSVEAPNESKTHQKLPHTRPSNDPEKLIKQTYSVTVNLPEDRPRGIKRKWHLTAYFTQATIDGLQTVNEQPGVGRVHVPEGLFKCARSGKTRRDSVKQRQQQANDGDRNSVSILSSHDQPRALPIYNAYPSATLSHLPPMSRNTTSLSNNWQAENSYSTGSSQPKRDIAQRPTPAPPLPPMVHSSYSPPALYTPTPASVSSVVSSGLPPYNLSLPYHYESSSGDGDSFSGLRSSSQYLTLSDPKTFISPHLPTSPEAHTPMKRNLVPLDHLQNSMGPRRDPGDDLLLRQLDALSTVNKSIRRNPAAGYA</sequence>
<dbReference type="PANTHER" id="PTHR28027">
    <property type="entry name" value="TRANSCRIPTIONAL REGULATOR MIT1"/>
    <property type="match status" value="1"/>
</dbReference>
<dbReference type="STRING" id="50990.A0A4Y7QAL5"/>
<reference evidence="2 3" key="1">
    <citation type="submission" date="2018-06" db="EMBL/GenBank/DDBJ databases">
        <title>A transcriptomic atlas of mushroom development highlights an independent origin of complex multicellularity.</title>
        <authorList>
            <consortium name="DOE Joint Genome Institute"/>
            <person name="Krizsan K."/>
            <person name="Almasi E."/>
            <person name="Merenyi Z."/>
            <person name="Sahu N."/>
            <person name="Viragh M."/>
            <person name="Koszo T."/>
            <person name="Mondo S."/>
            <person name="Kiss B."/>
            <person name="Balint B."/>
            <person name="Kues U."/>
            <person name="Barry K."/>
            <person name="Hegedus J.C."/>
            <person name="Henrissat B."/>
            <person name="Johnson J."/>
            <person name="Lipzen A."/>
            <person name="Ohm R."/>
            <person name="Nagy I."/>
            <person name="Pangilinan J."/>
            <person name="Yan J."/>
            <person name="Xiong Y."/>
            <person name="Grigoriev I.V."/>
            <person name="Hibbett D.S."/>
            <person name="Nagy L.G."/>
        </authorList>
    </citation>
    <scope>NUCLEOTIDE SEQUENCE [LARGE SCALE GENOMIC DNA]</scope>
    <source>
        <strain evidence="2 3">SZMC22713</strain>
    </source>
</reference>
<keyword evidence="3" id="KW-1185">Reference proteome</keyword>
<dbReference type="GO" id="GO:0003677">
    <property type="term" value="F:DNA binding"/>
    <property type="evidence" value="ECO:0007669"/>
    <property type="project" value="TreeGrafter"/>
</dbReference>
<dbReference type="VEuPathDB" id="FungiDB:BD410DRAFT_896814"/>
<accession>A0A4Y7QAL5</accession>
<organism evidence="2 3">
    <name type="scientific">Rickenella mellea</name>
    <dbReference type="NCBI Taxonomy" id="50990"/>
    <lineage>
        <taxon>Eukaryota</taxon>
        <taxon>Fungi</taxon>
        <taxon>Dikarya</taxon>
        <taxon>Basidiomycota</taxon>
        <taxon>Agaricomycotina</taxon>
        <taxon>Agaricomycetes</taxon>
        <taxon>Hymenochaetales</taxon>
        <taxon>Rickenellaceae</taxon>
        <taxon>Rickenella</taxon>
    </lineage>
</organism>
<protein>
    <recommendedName>
        <fullName evidence="4">cAMP-independent regulatory protein pac2</fullName>
    </recommendedName>
</protein>
<feature type="region of interest" description="Disordered" evidence="1">
    <location>
        <begin position="110"/>
        <end position="136"/>
    </location>
</feature>
<dbReference type="OrthoDB" id="5572844at2759"/>
<dbReference type="InterPro" id="IPR018608">
    <property type="entry name" value="Gti1/Pac2"/>
</dbReference>
<dbReference type="EMBL" id="ML170166">
    <property type="protein sequence ID" value="TDL24634.1"/>
    <property type="molecule type" value="Genomic_DNA"/>
</dbReference>
<proteinExistence type="predicted"/>
<dbReference type="Pfam" id="PF09729">
    <property type="entry name" value="Gti1_Pac2"/>
    <property type="match status" value="1"/>
</dbReference>
<feature type="region of interest" description="Disordered" evidence="1">
    <location>
        <begin position="251"/>
        <end position="293"/>
    </location>
</feature>
<evidence type="ECO:0000256" key="1">
    <source>
        <dbReference type="SAM" id="MobiDB-lite"/>
    </source>
</evidence>
<evidence type="ECO:0008006" key="4">
    <source>
        <dbReference type="Google" id="ProtNLM"/>
    </source>
</evidence>
<dbReference type="Proteomes" id="UP000294933">
    <property type="component" value="Unassembled WGS sequence"/>
</dbReference>
<feature type="compositionally biased region" description="Polar residues" evidence="1">
    <location>
        <begin position="209"/>
        <end position="224"/>
    </location>
</feature>
<feature type="compositionally biased region" description="Basic and acidic residues" evidence="1">
    <location>
        <begin position="110"/>
        <end position="122"/>
    </location>
</feature>
<evidence type="ECO:0000313" key="3">
    <source>
        <dbReference type="Proteomes" id="UP000294933"/>
    </source>
</evidence>
<feature type="compositionally biased region" description="Polar residues" evidence="1">
    <location>
        <begin position="252"/>
        <end position="274"/>
    </location>
</feature>
<name>A0A4Y7QAL5_9AGAM</name>
<feature type="region of interest" description="Disordered" evidence="1">
    <location>
        <begin position="353"/>
        <end position="372"/>
    </location>
</feature>